<feature type="compositionally biased region" description="Polar residues" evidence="1">
    <location>
        <begin position="1"/>
        <end position="11"/>
    </location>
</feature>
<dbReference type="RefSeq" id="WP_094660640.1">
    <property type="nucleotide sequence ID" value="NZ_MWWR01000006.1"/>
</dbReference>
<dbReference type="OrthoDB" id="5150299at2"/>
<feature type="region of interest" description="Disordered" evidence="1">
    <location>
        <begin position="1"/>
        <end position="72"/>
    </location>
</feature>
<protein>
    <submittedName>
        <fullName evidence="2">Heavy metal transporter</fullName>
    </submittedName>
</protein>
<gene>
    <name evidence="2" type="ORF">PSRA_0810</name>
</gene>
<feature type="compositionally biased region" description="Basic and acidic residues" evidence="1">
    <location>
        <begin position="19"/>
        <end position="72"/>
    </location>
</feature>
<evidence type="ECO:0000313" key="3">
    <source>
        <dbReference type="Proteomes" id="UP000216725"/>
    </source>
</evidence>
<proteinExistence type="predicted"/>
<dbReference type="EMBL" id="MWWR01000006">
    <property type="protein sequence ID" value="OZG51730.1"/>
    <property type="molecule type" value="Genomic_DNA"/>
</dbReference>
<comment type="caution">
    <text evidence="2">The sequence shown here is derived from an EMBL/GenBank/DDBJ whole genome shotgun (WGS) entry which is preliminary data.</text>
</comment>
<name>A0A261EXY4_9BIFI</name>
<evidence type="ECO:0000313" key="2">
    <source>
        <dbReference type="EMBL" id="OZG51730.1"/>
    </source>
</evidence>
<organism evidence="2 3">
    <name type="scientific">Pseudoscardovia radai</name>
    <dbReference type="NCBI Taxonomy" id="987066"/>
    <lineage>
        <taxon>Bacteria</taxon>
        <taxon>Bacillati</taxon>
        <taxon>Actinomycetota</taxon>
        <taxon>Actinomycetes</taxon>
        <taxon>Bifidobacteriales</taxon>
        <taxon>Bifidobacteriaceae</taxon>
        <taxon>Pseudoscardovia</taxon>
    </lineage>
</organism>
<keyword evidence="3" id="KW-1185">Reference proteome</keyword>
<evidence type="ECO:0000256" key="1">
    <source>
        <dbReference type="SAM" id="MobiDB-lite"/>
    </source>
</evidence>
<dbReference type="Proteomes" id="UP000216725">
    <property type="component" value="Unassembled WGS sequence"/>
</dbReference>
<sequence length="162" mass="17802">MADETTQTDGTAVTAGAEPHGDAQEPERPQVDWKAKYEQAVAESRKWEERSKANRRQADQLKGEADAAKTDADRLKELEGKVAEYETAEQRDAWVKAAAAKYAIPTDILSLVSADSEEAMMDAAKTIGRHIHTGTHGQGSTPRHEAAGQKSREWVDELFAQL</sequence>
<dbReference type="AlphaFoldDB" id="A0A261EXY4"/>
<reference evidence="2 3" key="1">
    <citation type="journal article" date="2017" name="BMC Genomics">
        <title>Comparative genomic and phylogenomic analyses of the Bifidobacteriaceae family.</title>
        <authorList>
            <person name="Lugli G.A."/>
            <person name="Milani C."/>
            <person name="Turroni F."/>
            <person name="Duranti S."/>
            <person name="Mancabelli L."/>
            <person name="Mangifesta M."/>
            <person name="Ferrario C."/>
            <person name="Modesto M."/>
            <person name="Mattarelli P."/>
            <person name="Jiri K."/>
            <person name="van Sinderen D."/>
            <person name="Ventura M."/>
        </authorList>
    </citation>
    <scope>NUCLEOTIDE SEQUENCE [LARGE SCALE GENOMIC DNA]</scope>
    <source>
        <strain evidence="2 3">DSM 24742</strain>
    </source>
</reference>
<accession>A0A261EXY4</accession>